<organism evidence="1 2">
    <name type="scientific">Microbispora siamensis</name>
    <dbReference type="NCBI Taxonomy" id="564413"/>
    <lineage>
        <taxon>Bacteria</taxon>
        <taxon>Bacillati</taxon>
        <taxon>Actinomycetota</taxon>
        <taxon>Actinomycetes</taxon>
        <taxon>Streptosporangiales</taxon>
        <taxon>Streptosporangiaceae</taxon>
        <taxon>Microbispora</taxon>
    </lineage>
</organism>
<protein>
    <submittedName>
        <fullName evidence="1">Uncharacterized protein</fullName>
    </submittedName>
</protein>
<accession>A0ABQ4GTM1</accession>
<evidence type="ECO:0000313" key="1">
    <source>
        <dbReference type="EMBL" id="GIH64793.1"/>
    </source>
</evidence>
<proteinExistence type="predicted"/>
<gene>
    <name evidence="1" type="ORF">Msi02_56100</name>
</gene>
<dbReference type="EMBL" id="BOOF01000034">
    <property type="protein sequence ID" value="GIH64793.1"/>
    <property type="molecule type" value="Genomic_DNA"/>
</dbReference>
<keyword evidence="2" id="KW-1185">Reference proteome</keyword>
<evidence type="ECO:0000313" key="2">
    <source>
        <dbReference type="Proteomes" id="UP000660454"/>
    </source>
</evidence>
<dbReference type="Proteomes" id="UP000660454">
    <property type="component" value="Unassembled WGS sequence"/>
</dbReference>
<name>A0ABQ4GTM1_9ACTN</name>
<comment type="caution">
    <text evidence="1">The sequence shown here is derived from an EMBL/GenBank/DDBJ whole genome shotgun (WGS) entry which is preliminary data.</text>
</comment>
<sequence length="180" mass="19841">MSDQSRNTGLVEFSPELRNRLAELRGDLLWGRLSGTAPEAGWLACELIEAGLNCPAVWELAGHALSIGSMTEVEPLVREVLVESGFPPIDLQRTPWEVARDVARGIAESTVPIAKGADFLIFELGDKCDRPKEIYLLQGMVDDWEDIRDTPPSDDEIREQARKIADAATDRLAAVVDQES</sequence>
<reference evidence="1 2" key="1">
    <citation type="submission" date="2021-01" db="EMBL/GenBank/DDBJ databases">
        <title>Whole genome shotgun sequence of Microbispora siamensis NBRC 104113.</title>
        <authorList>
            <person name="Komaki H."/>
            <person name="Tamura T."/>
        </authorList>
    </citation>
    <scope>NUCLEOTIDE SEQUENCE [LARGE SCALE GENOMIC DNA]</scope>
    <source>
        <strain evidence="1 2">NBRC 104113</strain>
    </source>
</reference>